<organism evidence="2 3">
    <name type="scientific">Nocardia niwae</name>
    <dbReference type="NCBI Taxonomy" id="626084"/>
    <lineage>
        <taxon>Bacteria</taxon>
        <taxon>Bacillati</taxon>
        <taxon>Actinomycetota</taxon>
        <taxon>Actinomycetes</taxon>
        <taxon>Mycobacteriales</taxon>
        <taxon>Nocardiaceae</taxon>
        <taxon>Nocardia</taxon>
    </lineage>
</organism>
<feature type="transmembrane region" description="Helical" evidence="1">
    <location>
        <begin position="105"/>
        <end position="130"/>
    </location>
</feature>
<keyword evidence="1" id="KW-0472">Membrane</keyword>
<keyword evidence="1" id="KW-0812">Transmembrane</keyword>
<dbReference type="RefSeq" id="WP_357992832.1">
    <property type="nucleotide sequence ID" value="NZ_JBEYBR010000074.1"/>
</dbReference>
<reference evidence="2 3" key="1">
    <citation type="submission" date="2024-06" db="EMBL/GenBank/DDBJ databases">
        <title>The Natural Products Discovery Center: Release of the First 8490 Sequenced Strains for Exploring Actinobacteria Biosynthetic Diversity.</title>
        <authorList>
            <person name="Kalkreuter E."/>
            <person name="Kautsar S.A."/>
            <person name="Yang D."/>
            <person name="Bader C.D."/>
            <person name="Teijaro C.N."/>
            <person name="Fluegel L."/>
            <person name="Davis C.M."/>
            <person name="Simpson J.R."/>
            <person name="Lauterbach L."/>
            <person name="Steele A.D."/>
            <person name="Gui C."/>
            <person name="Meng S."/>
            <person name="Li G."/>
            <person name="Viehrig K."/>
            <person name="Ye F."/>
            <person name="Su P."/>
            <person name="Kiefer A.F."/>
            <person name="Nichols A."/>
            <person name="Cepeda A.J."/>
            <person name="Yan W."/>
            <person name="Fan B."/>
            <person name="Jiang Y."/>
            <person name="Adhikari A."/>
            <person name="Zheng C.-J."/>
            <person name="Schuster L."/>
            <person name="Cowan T.M."/>
            <person name="Smanski M.J."/>
            <person name="Chevrette M.G."/>
            <person name="De Carvalho L.P.S."/>
            <person name="Shen B."/>
        </authorList>
    </citation>
    <scope>NUCLEOTIDE SEQUENCE [LARGE SCALE GENOMIC DNA]</scope>
    <source>
        <strain evidence="2 3">NPDC019434</strain>
    </source>
</reference>
<evidence type="ECO:0000313" key="2">
    <source>
        <dbReference type="EMBL" id="MEU2125060.1"/>
    </source>
</evidence>
<feature type="transmembrane region" description="Helical" evidence="1">
    <location>
        <begin position="67"/>
        <end position="85"/>
    </location>
</feature>
<feature type="transmembrane region" description="Helical" evidence="1">
    <location>
        <begin position="28"/>
        <end position="46"/>
    </location>
</feature>
<accession>A0ABV2XGN6</accession>
<evidence type="ECO:0000313" key="3">
    <source>
        <dbReference type="Proteomes" id="UP001550535"/>
    </source>
</evidence>
<name>A0ABV2XGN6_9NOCA</name>
<dbReference type="Pfam" id="PF20401">
    <property type="entry name" value="Rhomboid_2"/>
    <property type="match status" value="1"/>
</dbReference>
<evidence type="ECO:0000256" key="1">
    <source>
        <dbReference type="SAM" id="Phobius"/>
    </source>
</evidence>
<keyword evidence="3" id="KW-1185">Reference proteome</keyword>
<gene>
    <name evidence="2" type="ORF">ABZ507_24940</name>
</gene>
<proteinExistence type="predicted"/>
<dbReference type="Proteomes" id="UP001550535">
    <property type="component" value="Unassembled WGS sequence"/>
</dbReference>
<dbReference type="InterPro" id="IPR046862">
    <property type="entry name" value="Rhomboid_2"/>
</dbReference>
<comment type="caution">
    <text evidence="2">The sequence shown here is derived from an EMBL/GenBank/DDBJ whole genome shotgun (WGS) entry which is preliminary data.</text>
</comment>
<keyword evidence="1" id="KW-1133">Transmembrane helix</keyword>
<sequence>MSDVTDADHTPHLSTTAMWRYVRGAPWTFSWLALLLVTTIVQHLVPRSELQDILGERSTNLRHLESDPVHVLIASLLWIDGYFWLPYFFLFCVFHAPAERWLGSFRWAIVGLTAHVGATYLSEGILALAIRHGYADPGMIDARDIGVSYFLAGIIGILTYHLARPWRWLYWPVPDNATTRT</sequence>
<dbReference type="EMBL" id="JBEYBR010000074">
    <property type="protein sequence ID" value="MEU2125060.1"/>
    <property type="molecule type" value="Genomic_DNA"/>
</dbReference>
<feature type="transmembrane region" description="Helical" evidence="1">
    <location>
        <begin position="142"/>
        <end position="163"/>
    </location>
</feature>
<protein>
    <submittedName>
        <fullName evidence="2">Rhomboid-like protein</fullName>
    </submittedName>
</protein>